<dbReference type="PROSITE" id="PS50983">
    <property type="entry name" value="FE_B12_PBP"/>
    <property type="match status" value="1"/>
</dbReference>
<dbReference type="PANTHER" id="PTHR30535:SF34">
    <property type="entry name" value="MOLYBDATE-BINDING PROTEIN MOLA"/>
    <property type="match status" value="1"/>
</dbReference>
<proteinExistence type="inferred from homology"/>
<evidence type="ECO:0000313" key="4">
    <source>
        <dbReference type="Proteomes" id="UP000184447"/>
    </source>
</evidence>
<dbReference type="InterPro" id="IPR002491">
    <property type="entry name" value="ABC_transptr_periplasmic_BD"/>
</dbReference>
<evidence type="ECO:0000259" key="2">
    <source>
        <dbReference type="PROSITE" id="PS50983"/>
    </source>
</evidence>
<sequence length="152" mass="17338">MLGAKDQVIAIDKWTYDNKKVYEFTLQIDERVKNKTLPAIDKNIEDIVGMKPDVVVMWAGQKDDIKTLEDKGVKVIGIQVDNFEQVYTKMDILGKISGKEKRADEIINYTKKELENINNKLKNIDPIKKPSAMFGDLQSWISQGVIVQVIVL</sequence>
<name>A0A1M5WWX0_9CLOT</name>
<dbReference type="SUPFAM" id="SSF53807">
    <property type="entry name" value="Helical backbone' metal receptor"/>
    <property type="match status" value="1"/>
</dbReference>
<gene>
    <name evidence="3" type="ORF">SAMN02745207_03175</name>
</gene>
<accession>A0A1M5WWX0</accession>
<organism evidence="3 4">
    <name type="scientific">Clostridium grantii DSM 8605</name>
    <dbReference type="NCBI Taxonomy" id="1121316"/>
    <lineage>
        <taxon>Bacteria</taxon>
        <taxon>Bacillati</taxon>
        <taxon>Bacillota</taxon>
        <taxon>Clostridia</taxon>
        <taxon>Eubacteriales</taxon>
        <taxon>Clostridiaceae</taxon>
        <taxon>Clostridium</taxon>
    </lineage>
</organism>
<dbReference type="Gene3D" id="3.40.50.1980">
    <property type="entry name" value="Nitrogenase molybdenum iron protein domain"/>
    <property type="match status" value="1"/>
</dbReference>
<dbReference type="EMBL" id="FQXM01000021">
    <property type="protein sequence ID" value="SHH91970.1"/>
    <property type="molecule type" value="Genomic_DNA"/>
</dbReference>
<evidence type="ECO:0000256" key="1">
    <source>
        <dbReference type="ARBA" id="ARBA00008814"/>
    </source>
</evidence>
<dbReference type="Proteomes" id="UP000184447">
    <property type="component" value="Unassembled WGS sequence"/>
</dbReference>
<dbReference type="RefSeq" id="WP_084133611.1">
    <property type="nucleotide sequence ID" value="NZ_FQXM01000021.1"/>
</dbReference>
<dbReference type="STRING" id="1121316.SAMN02745207_03175"/>
<dbReference type="InterPro" id="IPR050902">
    <property type="entry name" value="ABC_Transporter_SBP"/>
</dbReference>
<comment type="similarity">
    <text evidence="1">Belongs to the bacterial solute-binding protein 8 family.</text>
</comment>
<evidence type="ECO:0000313" key="3">
    <source>
        <dbReference type="EMBL" id="SHH91970.1"/>
    </source>
</evidence>
<dbReference type="Pfam" id="PF01497">
    <property type="entry name" value="Peripla_BP_2"/>
    <property type="match status" value="1"/>
</dbReference>
<feature type="domain" description="Fe/B12 periplasmic-binding" evidence="2">
    <location>
        <begin position="1"/>
        <end position="152"/>
    </location>
</feature>
<reference evidence="3 4" key="1">
    <citation type="submission" date="2016-11" db="EMBL/GenBank/DDBJ databases">
        <authorList>
            <person name="Jaros S."/>
            <person name="Januszkiewicz K."/>
            <person name="Wedrychowicz H."/>
        </authorList>
    </citation>
    <scope>NUCLEOTIDE SEQUENCE [LARGE SCALE GENOMIC DNA]</scope>
    <source>
        <strain evidence="3 4">DSM 8605</strain>
    </source>
</reference>
<dbReference type="PANTHER" id="PTHR30535">
    <property type="entry name" value="VITAMIN B12-BINDING PROTEIN"/>
    <property type="match status" value="1"/>
</dbReference>
<dbReference type="AlphaFoldDB" id="A0A1M5WWX0"/>
<protein>
    <submittedName>
        <fullName evidence="3">Substrate-binding protein</fullName>
    </submittedName>
</protein>
<keyword evidence="4" id="KW-1185">Reference proteome</keyword>